<evidence type="ECO:0000313" key="7">
    <source>
        <dbReference type="Proteomes" id="UP000009226"/>
    </source>
</evidence>
<evidence type="ECO:0000256" key="3">
    <source>
        <dbReference type="ARBA" id="ARBA00022989"/>
    </source>
</evidence>
<dbReference type="PANTHER" id="PTHR11785">
    <property type="entry name" value="AMINO ACID TRANSPORTER"/>
    <property type="match status" value="1"/>
</dbReference>
<sequence length="445" mass="47432">MHEVVDLKDDLKREIGILPAIATVVGLVIGSGVFFKPGKVFASSNDVTWGILAWVLGGLITLFAGLTVAELGAAIPQTGGLYAWLYRIYGKLWSFLYGWIYTVIVGPATIAALAIIFATQVQVFFPISDLAMKLVAIGLMLILTVSNYFGARYGGYIQTVSTIAKLIPIVLIIIVGLARGTGGQVTGAGAGFSGTGFSAALVATLWAYDGWITVGNISGELKNPRRDLPIAIIAGIAMVAVVYIAINIAIVNTLPLDTIARAGTTAINLASAKLFGDFGATLLAIGIMISIFGCLNGHVLTDPRIPFAMAQQGDFPAFLKKISPYKTPTNGFVVQSILASLYILTGTFDALTNIVVFTTYIFFVAGMVGVIILRQREPELHRPYKVPLYPVIPILGILGGIYILYSTLTAETAQALYGIAVTLLGIPVFYYFRRGGVRIKPVPES</sequence>
<evidence type="ECO:0000256" key="5">
    <source>
        <dbReference type="SAM" id="Phobius"/>
    </source>
</evidence>
<dbReference type="eggNOG" id="COG0531">
    <property type="taxonomic scope" value="Bacteria"/>
</dbReference>
<feature type="transmembrane region" description="Helical" evidence="5">
    <location>
        <begin position="156"/>
        <end position="178"/>
    </location>
</feature>
<feature type="transmembrane region" description="Helical" evidence="5">
    <location>
        <begin position="95"/>
        <end position="118"/>
    </location>
</feature>
<dbReference type="KEGG" id="dca:Desca_2262"/>
<dbReference type="InterPro" id="IPR050598">
    <property type="entry name" value="AminoAcid_Transporter"/>
</dbReference>
<dbReference type="Gene3D" id="1.20.1740.10">
    <property type="entry name" value="Amino acid/polyamine transporter I"/>
    <property type="match status" value="1"/>
</dbReference>
<dbReference type="Proteomes" id="UP000009226">
    <property type="component" value="Chromosome"/>
</dbReference>
<dbReference type="GO" id="GO:0016020">
    <property type="term" value="C:membrane"/>
    <property type="evidence" value="ECO:0007669"/>
    <property type="project" value="UniProtKB-SubCell"/>
</dbReference>
<accession>F6B2Y9</accession>
<feature type="transmembrane region" description="Helical" evidence="5">
    <location>
        <begin position="386"/>
        <end position="408"/>
    </location>
</feature>
<proteinExistence type="predicted"/>
<keyword evidence="7" id="KW-1185">Reference proteome</keyword>
<evidence type="ECO:0000313" key="6">
    <source>
        <dbReference type="EMBL" id="AEF95097.1"/>
    </source>
</evidence>
<evidence type="ECO:0000256" key="2">
    <source>
        <dbReference type="ARBA" id="ARBA00022692"/>
    </source>
</evidence>
<dbReference type="EMBL" id="CP002736">
    <property type="protein sequence ID" value="AEF95097.1"/>
    <property type="molecule type" value="Genomic_DNA"/>
</dbReference>
<reference evidence="6" key="1">
    <citation type="submission" date="2011-05" db="EMBL/GenBank/DDBJ databases">
        <title>Complete sequence of Desulfotomaculum carboxydivorans CO-1-SRB.</title>
        <authorList>
            <consortium name="US DOE Joint Genome Institute"/>
            <person name="Lucas S."/>
            <person name="Han J."/>
            <person name="Lapidus A."/>
            <person name="Cheng J.-F."/>
            <person name="Goodwin L."/>
            <person name="Pitluck S."/>
            <person name="Peters L."/>
            <person name="Mikhailova N."/>
            <person name="Lu M."/>
            <person name="Han C."/>
            <person name="Tapia R."/>
            <person name="Land M."/>
            <person name="Hauser L."/>
            <person name="Kyrpides N."/>
            <person name="Ivanova N."/>
            <person name="Pagani I."/>
            <person name="Stams A."/>
            <person name="Plugge C."/>
            <person name="Muyzer G."/>
            <person name="Kuever J."/>
            <person name="Parshina S."/>
            <person name="Ivanova A."/>
            <person name="Nazina T."/>
            <person name="Woyke T."/>
        </authorList>
    </citation>
    <scope>NUCLEOTIDE SEQUENCE [LARGE SCALE GENOMIC DNA]</scope>
    <source>
        <strain evidence="6">CO-1-SRB</strain>
    </source>
</reference>
<gene>
    <name evidence="6" type="ordered locus">Desca_2262</name>
</gene>
<dbReference type="AlphaFoldDB" id="F6B2Y9"/>
<feature type="transmembrane region" description="Helical" evidence="5">
    <location>
        <begin position="185"/>
        <end position="208"/>
    </location>
</feature>
<dbReference type="PIRSF" id="PIRSF006060">
    <property type="entry name" value="AA_transporter"/>
    <property type="match status" value="1"/>
</dbReference>
<dbReference type="STRING" id="868595.Desca_2262"/>
<feature type="transmembrane region" description="Helical" evidence="5">
    <location>
        <begin position="47"/>
        <end position="75"/>
    </location>
</feature>
<dbReference type="HOGENOM" id="CLU_007946_3_4_9"/>
<keyword evidence="4 5" id="KW-0472">Membrane</keyword>
<dbReference type="GO" id="GO:0015179">
    <property type="term" value="F:L-amino acid transmembrane transporter activity"/>
    <property type="evidence" value="ECO:0007669"/>
    <property type="project" value="TreeGrafter"/>
</dbReference>
<protein>
    <submittedName>
        <fullName evidence="6">Amino acid permease-associated region</fullName>
    </submittedName>
</protein>
<dbReference type="InterPro" id="IPR002293">
    <property type="entry name" value="AA/rel_permease1"/>
</dbReference>
<evidence type="ECO:0000256" key="4">
    <source>
        <dbReference type="ARBA" id="ARBA00023136"/>
    </source>
</evidence>
<feature type="transmembrane region" description="Helical" evidence="5">
    <location>
        <begin position="274"/>
        <end position="299"/>
    </location>
</feature>
<evidence type="ECO:0000256" key="1">
    <source>
        <dbReference type="ARBA" id="ARBA00004141"/>
    </source>
</evidence>
<keyword evidence="3 5" id="KW-1133">Transmembrane helix</keyword>
<name>F6B2Y9_DESCC</name>
<dbReference type="RefSeq" id="WP_013810648.1">
    <property type="nucleotide sequence ID" value="NC_015565.1"/>
</dbReference>
<dbReference type="PANTHER" id="PTHR11785:SF512">
    <property type="entry name" value="SOBREMESA, ISOFORM B"/>
    <property type="match status" value="1"/>
</dbReference>
<feature type="transmembrane region" description="Helical" evidence="5">
    <location>
        <begin position="228"/>
        <end position="254"/>
    </location>
</feature>
<dbReference type="Pfam" id="PF13520">
    <property type="entry name" value="AA_permease_2"/>
    <property type="match status" value="1"/>
</dbReference>
<feature type="transmembrane region" description="Helical" evidence="5">
    <location>
        <begin position="15"/>
        <end position="35"/>
    </location>
</feature>
<keyword evidence="2 5" id="KW-0812">Transmembrane</keyword>
<feature type="transmembrane region" description="Helical" evidence="5">
    <location>
        <begin position="414"/>
        <end position="432"/>
    </location>
</feature>
<feature type="transmembrane region" description="Helical" evidence="5">
    <location>
        <begin position="130"/>
        <end position="150"/>
    </location>
</feature>
<comment type="subcellular location">
    <subcellularLocation>
        <location evidence="1">Membrane</location>
        <topology evidence="1">Multi-pass membrane protein</topology>
    </subcellularLocation>
</comment>
<organism evidence="6 7">
    <name type="scientific">Desulfotomaculum nigrificans (strain DSM 14880 / VKM B-2319 / CO-1-SRB)</name>
    <name type="common">Desulfotomaculum carboxydivorans</name>
    <dbReference type="NCBI Taxonomy" id="868595"/>
    <lineage>
        <taxon>Bacteria</taxon>
        <taxon>Bacillati</taxon>
        <taxon>Bacillota</taxon>
        <taxon>Clostridia</taxon>
        <taxon>Eubacteriales</taxon>
        <taxon>Desulfotomaculaceae</taxon>
        <taxon>Desulfotomaculum</taxon>
    </lineage>
</organism>
<feature type="transmembrane region" description="Helical" evidence="5">
    <location>
        <begin position="350"/>
        <end position="374"/>
    </location>
</feature>